<comment type="caution">
    <text evidence="1">The sequence shown here is derived from an EMBL/GenBank/DDBJ whole genome shotgun (WGS) entry which is preliminary data.</text>
</comment>
<accession>A0A1G1X595</accession>
<sequence length="131" mass="14752">MLEEKQPTQQFTLKNDRYRKVRGGSAKFLDISCAACNTWILLYQKDGPGRVLRLYLNRIFAPPVLAQLQDRADIVETKNMTNLVCSSCGVVLGSPMKYDDGRLAYNLRHGLIAKKKSDGTYTPPPDTTNKE</sequence>
<evidence type="ECO:0008006" key="3">
    <source>
        <dbReference type="Google" id="ProtNLM"/>
    </source>
</evidence>
<proteinExistence type="predicted"/>
<reference evidence="1 2" key="1">
    <citation type="journal article" date="2016" name="Nat. Commun.">
        <title>Thousands of microbial genomes shed light on interconnected biogeochemical processes in an aquifer system.</title>
        <authorList>
            <person name="Anantharaman K."/>
            <person name="Brown C.T."/>
            <person name="Hug L.A."/>
            <person name="Sharon I."/>
            <person name="Castelle C.J."/>
            <person name="Probst A.J."/>
            <person name="Thomas B.C."/>
            <person name="Singh A."/>
            <person name="Wilkins M.J."/>
            <person name="Karaoz U."/>
            <person name="Brodie E.L."/>
            <person name="Williams K.H."/>
            <person name="Hubbard S.S."/>
            <person name="Banfield J.F."/>
        </authorList>
    </citation>
    <scope>NUCLEOTIDE SEQUENCE [LARGE SCALE GENOMIC DNA]</scope>
</reference>
<protein>
    <recommendedName>
        <fullName evidence="3">Yippee domain-containing protein</fullName>
    </recommendedName>
</protein>
<evidence type="ECO:0000313" key="1">
    <source>
        <dbReference type="EMBL" id="OGY35154.1"/>
    </source>
</evidence>
<name>A0A1G1X595_9BACT</name>
<organism evidence="1 2">
    <name type="scientific">Candidatus Andersenbacteria bacterium RIFCSPHIGHO2_12_FULL_45_11b</name>
    <dbReference type="NCBI Taxonomy" id="1797282"/>
    <lineage>
        <taxon>Bacteria</taxon>
        <taxon>Candidatus Anderseniibacteriota</taxon>
    </lineage>
</organism>
<evidence type="ECO:0000313" key="2">
    <source>
        <dbReference type="Proteomes" id="UP000177941"/>
    </source>
</evidence>
<dbReference type="EMBL" id="MHHS01000051">
    <property type="protein sequence ID" value="OGY35154.1"/>
    <property type="molecule type" value="Genomic_DNA"/>
</dbReference>
<gene>
    <name evidence="1" type="ORF">A3E36_00565</name>
</gene>
<dbReference type="Proteomes" id="UP000177941">
    <property type="component" value="Unassembled WGS sequence"/>
</dbReference>
<dbReference type="AlphaFoldDB" id="A0A1G1X595"/>